<dbReference type="EMBL" id="JBHUPC010000013">
    <property type="protein sequence ID" value="MFD2892254.1"/>
    <property type="molecule type" value="Genomic_DNA"/>
</dbReference>
<keyword evidence="1" id="KW-0812">Transmembrane</keyword>
<dbReference type="RefSeq" id="WP_379811897.1">
    <property type="nucleotide sequence ID" value="NZ_JBHUPC010000013.1"/>
</dbReference>
<evidence type="ECO:0000256" key="1">
    <source>
        <dbReference type="SAM" id="Phobius"/>
    </source>
</evidence>
<reference evidence="3" key="1">
    <citation type="journal article" date="2019" name="Int. J. Syst. Evol. Microbiol.">
        <title>The Global Catalogue of Microorganisms (GCM) 10K type strain sequencing project: providing services to taxonomists for standard genome sequencing and annotation.</title>
        <authorList>
            <consortium name="The Broad Institute Genomics Platform"/>
            <consortium name="The Broad Institute Genome Sequencing Center for Infectious Disease"/>
            <person name="Wu L."/>
            <person name="Ma J."/>
        </authorList>
    </citation>
    <scope>NUCLEOTIDE SEQUENCE [LARGE SCALE GENOMIC DNA]</scope>
    <source>
        <strain evidence="3">KCTC 22671</strain>
    </source>
</reference>
<accession>A0ABW5YP99</accession>
<evidence type="ECO:0000313" key="2">
    <source>
        <dbReference type="EMBL" id="MFD2892254.1"/>
    </source>
</evidence>
<organism evidence="2 3">
    <name type="scientific">Flavobacterium chuncheonense</name>
    <dbReference type="NCBI Taxonomy" id="2026653"/>
    <lineage>
        <taxon>Bacteria</taxon>
        <taxon>Pseudomonadati</taxon>
        <taxon>Bacteroidota</taxon>
        <taxon>Flavobacteriia</taxon>
        <taxon>Flavobacteriales</taxon>
        <taxon>Flavobacteriaceae</taxon>
        <taxon>Flavobacterium</taxon>
    </lineage>
</organism>
<gene>
    <name evidence="2" type="ORF">ACFS5J_09545</name>
</gene>
<sequence>MKSLFEGIQWLFVDVLLKPMDWLREMELTNWWAANTLNWIFIIICSVAMLYWFKQLSIFKSNNEDEQDTTAHSFLK</sequence>
<keyword evidence="1" id="KW-1133">Transmembrane helix</keyword>
<keyword evidence="2" id="KW-0328">Glycosyltransferase</keyword>
<dbReference type="GO" id="GO:0016757">
    <property type="term" value="F:glycosyltransferase activity"/>
    <property type="evidence" value="ECO:0007669"/>
    <property type="project" value="UniProtKB-KW"/>
</dbReference>
<evidence type="ECO:0000313" key="3">
    <source>
        <dbReference type="Proteomes" id="UP001597534"/>
    </source>
</evidence>
<dbReference type="Proteomes" id="UP001597534">
    <property type="component" value="Unassembled WGS sequence"/>
</dbReference>
<dbReference type="InterPro" id="IPR045922">
    <property type="entry name" value="DUF6341"/>
</dbReference>
<protein>
    <submittedName>
        <fullName evidence="2">Uracil phosphoribosyltransferase</fullName>
    </submittedName>
</protein>
<proteinExistence type="predicted"/>
<name>A0ABW5YP99_9FLAO</name>
<keyword evidence="3" id="KW-1185">Reference proteome</keyword>
<dbReference type="Pfam" id="PF19868">
    <property type="entry name" value="DUF6341"/>
    <property type="match status" value="1"/>
</dbReference>
<comment type="caution">
    <text evidence="2">The sequence shown here is derived from an EMBL/GenBank/DDBJ whole genome shotgun (WGS) entry which is preliminary data.</text>
</comment>
<feature type="transmembrane region" description="Helical" evidence="1">
    <location>
        <begin position="31"/>
        <end position="53"/>
    </location>
</feature>
<keyword evidence="2" id="KW-0808">Transferase</keyword>
<keyword evidence="1" id="KW-0472">Membrane</keyword>